<feature type="region of interest" description="Disordered" evidence="1">
    <location>
        <begin position="179"/>
        <end position="230"/>
    </location>
</feature>
<dbReference type="RefSeq" id="WP_163847513.1">
    <property type="nucleotide sequence ID" value="NZ_JAAGVB010000062.1"/>
</dbReference>
<dbReference type="EMBL" id="JAAGVB010000062">
    <property type="protein sequence ID" value="NEW36099.1"/>
    <property type="molecule type" value="Genomic_DNA"/>
</dbReference>
<organism evidence="2 3">
    <name type="scientific">Nocardia cyriacigeorgica</name>
    <dbReference type="NCBI Taxonomy" id="135487"/>
    <lineage>
        <taxon>Bacteria</taxon>
        <taxon>Bacillati</taxon>
        <taxon>Actinomycetota</taxon>
        <taxon>Actinomycetes</taxon>
        <taxon>Mycobacteriales</taxon>
        <taxon>Nocardiaceae</taxon>
        <taxon>Nocardia</taxon>
    </lineage>
</organism>
<evidence type="ECO:0000256" key="1">
    <source>
        <dbReference type="SAM" id="MobiDB-lite"/>
    </source>
</evidence>
<dbReference type="GO" id="GO:0042802">
    <property type="term" value="F:identical protein binding"/>
    <property type="evidence" value="ECO:0007669"/>
    <property type="project" value="InterPro"/>
</dbReference>
<dbReference type="Gene3D" id="1.25.40.10">
    <property type="entry name" value="Tetratricopeptide repeat domain"/>
    <property type="match status" value="1"/>
</dbReference>
<dbReference type="InterPro" id="IPR011990">
    <property type="entry name" value="TPR-like_helical_dom_sf"/>
</dbReference>
<accession>A0A6P1CU63</accession>
<dbReference type="Pfam" id="PF07721">
    <property type="entry name" value="TPR_4"/>
    <property type="match status" value="2"/>
</dbReference>
<dbReference type="InterPro" id="IPR011717">
    <property type="entry name" value="TPR-4"/>
</dbReference>
<comment type="caution">
    <text evidence="2">The sequence shown here is derived from an EMBL/GenBank/DDBJ whole genome shotgun (WGS) entry which is preliminary data.</text>
</comment>
<dbReference type="AlphaFoldDB" id="A0A6P1CU63"/>
<dbReference type="SUPFAM" id="SSF81901">
    <property type="entry name" value="HCP-like"/>
    <property type="match status" value="1"/>
</dbReference>
<name>A0A6P1CU63_9NOCA</name>
<feature type="compositionally biased region" description="Low complexity" evidence="1">
    <location>
        <begin position="201"/>
        <end position="213"/>
    </location>
</feature>
<evidence type="ECO:0000313" key="2">
    <source>
        <dbReference type="EMBL" id="NEW36099.1"/>
    </source>
</evidence>
<evidence type="ECO:0000313" key="3">
    <source>
        <dbReference type="Proteomes" id="UP000471166"/>
    </source>
</evidence>
<feature type="region of interest" description="Disordered" evidence="1">
    <location>
        <begin position="246"/>
        <end position="279"/>
    </location>
</feature>
<proteinExistence type="predicted"/>
<feature type="region of interest" description="Disordered" evidence="1">
    <location>
        <begin position="1"/>
        <end position="21"/>
    </location>
</feature>
<protein>
    <submittedName>
        <fullName evidence="2">Tetratricopeptide repeat protein</fullName>
    </submittedName>
</protein>
<sequence>MIEPVTSAVAPATGTPFSPGPELPLAARYRSADPIDWHGSMVYPMYTEQLTGSATTLTLTLLSATPPPGLRGLGMGLSVVDGYVGVDRRRLAGVDVWRDALERGITVELSAVQRGALYSLTPVWLDTDGTARSWTGNYGIVVERAANGRTVLWCSLGAGPPHFADLVVEVSATPADTTPMPAIGMPARVTGRPGSATGSRAAANGPVASAAGPLATGNGPHTASTGPLATAGGPFAAAAGPIGAAADSRAGAHDPSATTNGPVEAAAPQGSARSVPDTETTARDYRSALYDLGVAMFARGEEEQARELWSQAAADGHGPAAYDLGVVRFRQGDFDEAERYWRIAAEQRGVRAMAGLAELLERRGAETEAKLWRTRAITAKTVAESLSRRAV</sequence>
<reference evidence="2 3" key="1">
    <citation type="submission" date="2020-01" db="EMBL/GenBank/DDBJ databases">
        <title>Genetics and antimicrobial susceptibilities of Nocardia species isolated from the soil; a comparison with species isolated from humans.</title>
        <authorList>
            <person name="Carrasco G."/>
            <person name="Monzon S."/>
            <person name="Sansegundo M."/>
            <person name="Garcia E."/>
            <person name="Garrido N."/>
            <person name="Medina M.J."/>
            <person name="Villalon P."/>
            <person name="Ramirez-Arocha A.C."/>
            <person name="Jimenez P."/>
            <person name="Cuesta I."/>
            <person name="Valdezate S."/>
        </authorList>
    </citation>
    <scope>NUCLEOTIDE SEQUENCE [LARGE SCALE GENOMIC DNA]</scope>
    <source>
        <strain evidence="2 3">CNM20110626</strain>
    </source>
</reference>
<dbReference type="Proteomes" id="UP000471166">
    <property type="component" value="Unassembled WGS sequence"/>
</dbReference>
<gene>
    <name evidence="2" type="ORF">GV791_26545</name>
</gene>